<dbReference type="EMBL" id="RFFH01000009">
    <property type="protein sequence ID" value="RMI30655.1"/>
    <property type="molecule type" value="Genomic_DNA"/>
</dbReference>
<dbReference type="Proteomes" id="UP000279275">
    <property type="component" value="Unassembled WGS sequence"/>
</dbReference>
<evidence type="ECO:0000313" key="3">
    <source>
        <dbReference type="EMBL" id="RMI30655.1"/>
    </source>
</evidence>
<feature type="domain" description="Activator of Hsp90 ATPase homologue 1/2-like C-terminal" evidence="2">
    <location>
        <begin position="13"/>
        <end position="145"/>
    </location>
</feature>
<dbReference type="AlphaFoldDB" id="A0A3M2L464"/>
<evidence type="ECO:0000256" key="1">
    <source>
        <dbReference type="ARBA" id="ARBA00006817"/>
    </source>
</evidence>
<comment type="caution">
    <text evidence="3">The sequence shown here is derived from an EMBL/GenBank/DDBJ whole genome shotgun (WGS) entry which is preliminary data.</text>
</comment>
<gene>
    <name evidence="3" type="ORF">EBN03_21635</name>
</gene>
<name>A0A3M2L464_9NOCA</name>
<evidence type="ECO:0000313" key="4">
    <source>
        <dbReference type="Proteomes" id="UP000279275"/>
    </source>
</evidence>
<reference evidence="3 4" key="1">
    <citation type="submission" date="2018-10" db="EMBL/GenBank/DDBJ databases">
        <title>Isolation from cow dung.</title>
        <authorList>
            <person name="Ling L."/>
        </authorList>
    </citation>
    <scope>NUCLEOTIDE SEQUENCE [LARGE SCALE GENOMIC DNA]</scope>
    <source>
        <strain evidence="3 4">NEAU-LL90</strain>
    </source>
</reference>
<dbReference type="RefSeq" id="WP_122189893.1">
    <property type="nucleotide sequence ID" value="NZ_RFFH01000009.1"/>
</dbReference>
<dbReference type="InterPro" id="IPR013538">
    <property type="entry name" value="ASHA1/2-like_C"/>
</dbReference>
<sequence>MEYGRIERELWIDAAPEVVFDVVSNPEHITHWWPDEADYEPTPGGTGEVVFHHEGQRITETFEVVDAEPYRMFSFRWTQPKGEPARQDNSYLVVFELTPEGTGTRLRMTEDGFRERGWEAAVLEAAYLDHSTGWDYHLARLAPYIASYVGAS</sequence>
<organism evidence="3 4">
    <name type="scientific">Nocardia stercoris</name>
    <dbReference type="NCBI Taxonomy" id="2483361"/>
    <lineage>
        <taxon>Bacteria</taxon>
        <taxon>Bacillati</taxon>
        <taxon>Actinomycetota</taxon>
        <taxon>Actinomycetes</taxon>
        <taxon>Mycobacteriales</taxon>
        <taxon>Nocardiaceae</taxon>
        <taxon>Nocardia</taxon>
    </lineage>
</organism>
<keyword evidence="4" id="KW-1185">Reference proteome</keyword>
<dbReference type="SUPFAM" id="SSF55961">
    <property type="entry name" value="Bet v1-like"/>
    <property type="match status" value="1"/>
</dbReference>
<dbReference type="Pfam" id="PF08327">
    <property type="entry name" value="AHSA1"/>
    <property type="match status" value="1"/>
</dbReference>
<dbReference type="OrthoDB" id="9803476at2"/>
<dbReference type="InterPro" id="IPR023393">
    <property type="entry name" value="START-like_dom_sf"/>
</dbReference>
<dbReference type="Gene3D" id="3.30.530.20">
    <property type="match status" value="1"/>
</dbReference>
<proteinExistence type="inferred from homology"/>
<comment type="similarity">
    <text evidence="1">Belongs to the AHA1 family.</text>
</comment>
<evidence type="ECO:0000259" key="2">
    <source>
        <dbReference type="Pfam" id="PF08327"/>
    </source>
</evidence>
<protein>
    <submittedName>
        <fullName evidence="3">Polyketide cyclase</fullName>
    </submittedName>
</protein>
<accession>A0A3M2L464</accession>